<reference evidence="1 2" key="1">
    <citation type="submission" date="2023-03" db="EMBL/GenBank/DDBJ databases">
        <title>Bacillus Genome Sequencing.</title>
        <authorList>
            <person name="Dunlap C."/>
        </authorList>
    </citation>
    <scope>NUCLEOTIDE SEQUENCE [LARGE SCALE GENOMIC DNA]</scope>
    <source>
        <strain evidence="1 2">BD-533</strain>
    </source>
</reference>
<gene>
    <name evidence="1" type="ORF">P4I72_34125</name>
</gene>
<dbReference type="EMBL" id="JARLKY010000112">
    <property type="protein sequence ID" value="MEC0232147.1"/>
    <property type="molecule type" value="Genomic_DNA"/>
</dbReference>
<evidence type="ECO:0000313" key="2">
    <source>
        <dbReference type="Proteomes" id="UP001338137"/>
    </source>
</evidence>
<organism evidence="1 2">
    <name type="scientific">Paenibacillus alba</name>
    <dbReference type="NCBI Taxonomy" id="1197127"/>
    <lineage>
        <taxon>Bacteria</taxon>
        <taxon>Bacillati</taxon>
        <taxon>Bacillota</taxon>
        <taxon>Bacilli</taxon>
        <taxon>Bacillales</taxon>
        <taxon>Paenibacillaceae</taxon>
        <taxon>Paenibacillus</taxon>
    </lineage>
</organism>
<proteinExistence type="predicted"/>
<dbReference type="Proteomes" id="UP001338137">
    <property type="component" value="Unassembled WGS sequence"/>
</dbReference>
<name>A0ABU6GD55_9BACL</name>
<dbReference type="RefSeq" id="WP_326076290.1">
    <property type="nucleotide sequence ID" value="NZ_JARLKY010000112.1"/>
</dbReference>
<sequence>MHRYQGNNREVKIENALDTCNFIREKKENAGNCRTKYDGNAIGWFAAQNLFVIVFGDLIKDLLQKCLTQFIYS</sequence>
<comment type="caution">
    <text evidence="1">The sequence shown here is derived from an EMBL/GenBank/DDBJ whole genome shotgun (WGS) entry which is preliminary data.</text>
</comment>
<keyword evidence="2" id="KW-1185">Reference proteome</keyword>
<protein>
    <submittedName>
        <fullName evidence="1">Uncharacterized protein</fullName>
    </submittedName>
</protein>
<evidence type="ECO:0000313" key="1">
    <source>
        <dbReference type="EMBL" id="MEC0232147.1"/>
    </source>
</evidence>
<accession>A0ABU6GD55</accession>